<evidence type="ECO:0000256" key="1">
    <source>
        <dbReference type="ARBA" id="ARBA00022517"/>
    </source>
</evidence>
<dbReference type="RefSeq" id="XP_001272643.1">
    <property type="nucleotide sequence ID" value="XM_001272642.1"/>
</dbReference>
<dbReference type="PANTHER" id="PTHR47093:SF1">
    <property type="entry name" value="PROTEIN JSN1-RELATED"/>
    <property type="match status" value="1"/>
</dbReference>
<dbReference type="GO" id="GO:0003723">
    <property type="term" value="F:RNA binding"/>
    <property type="evidence" value="ECO:0007669"/>
    <property type="project" value="UniProtKB-UniRule"/>
</dbReference>
<feature type="compositionally biased region" description="Basic and acidic residues" evidence="7">
    <location>
        <begin position="976"/>
        <end position="988"/>
    </location>
</feature>
<dbReference type="PROSITE" id="PS50302">
    <property type="entry name" value="PUM"/>
    <property type="match status" value="2"/>
</dbReference>
<evidence type="ECO:0000256" key="4">
    <source>
        <dbReference type="ARBA" id="ARBA00024893"/>
    </source>
</evidence>
<name>A1CEB8_ASPCL</name>
<accession>A1CEB8</accession>
<feature type="compositionally biased region" description="Polar residues" evidence="7">
    <location>
        <begin position="556"/>
        <end position="596"/>
    </location>
</feature>
<keyword evidence="2" id="KW-0698">rRNA processing</keyword>
<gene>
    <name evidence="10" type="ORF">ACLA_089090</name>
</gene>
<proteinExistence type="predicted"/>
<evidence type="ECO:0000256" key="5">
    <source>
        <dbReference type="PROSITE-ProRule" id="PRU00176"/>
    </source>
</evidence>
<dbReference type="OMA" id="MWEISQG"/>
<dbReference type="InterPro" id="IPR000504">
    <property type="entry name" value="RRM_dom"/>
</dbReference>
<dbReference type="Pfam" id="PF00076">
    <property type="entry name" value="RRM_1"/>
    <property type="match status" value="1"/>
</dbReference>
<sequence>MLPVSRPEGHMNLNFIPTAQPMSGPSTGRSSPSDLSASAAVKSPFGPANGLGSAAGAIGGARLGAGSPSHELGARLYSKRAREIQAEEGVSPSIWGPPTSGHSTPLRENIPESPSQEGFPDLIPTTTSSMNGPARRARAGTVPSRFSPVGALNEANLQQPFISQSSRPTPSTSPFRPSGVSGIETSARTATTAAPSGTGSLSRLRAGSMPQRTNYLGSASPFGPSLFSTNWSSARDRATTLTSIRSSEGPASPSQSSFSRDGLTDSDVKTLDYLGLAETPQQARANLVARSSVDVLLQQQEQQQASALPPLLAELAMMKNNNRFRSYSVNAKEKYADDEDLEYASRYSQLPSGTVTPSAAAAAAQLAATQAQIHQHNLAVQAFANHASVNRPRARTAGILEAPPQRSSIRNYLATPSRLENSFSAADLHIAETGEYDELSEAVQLMNLGGGGGGGGGPNMDIRAAGETADEGNQDGPTRALWIGSIPVSTTVTSLEAIFGMYGKIESTRVLTHKNCGFVNFERLDSAIQAKSLLNGKEIFPGAGPVRIGYAKVPGSSASGTPGTNGVPSSLTPDPNFKPGTSDSLDNSDFTGSNVPQIPALPDLQPEMLQIVKEFGATEDDVFKITAGIQRAIGFRAFEDEIPSVPEPSQARMFDAPRLRDIRKRIDNGACSIQEIEETAVAMLPEIAELSSDYLGNTVVQKLFEFCSEETKEQMLVSIAPHLAEIGVHKNGTWAAQKIIDVAKTPAQMKMIAEALRPYTVPLFLDQYGNYVLQCCLRFGAPYNDFIFETMLSRMWEVAQGRFGARAMRACLESHHATKDQQRMLAAAVALHSVQLATNANGALLLTWFLDTCTFPRRRTVLAPRLVPHLVHLCTHKVAYLTVLKVINQRNEPEAREIVLNALFFSPGDETLERILSDQTSGATLIFKVLTTPFFDESMRSEVVKNVAKVLTQLKATPNQGYKRLMDEVGLSSRGGARDNHHGREHVGHGTNAEKPQHRPTSRQAPPPMDRQFNGQFAPGLLAQNPDSMRPGSEQQPGMAPFDPYTVNGANGLSPTGAVNPLNGLAGINGGGFVQEPLMPLTQQQLQYQAYLAAQSRGVSPGGLYPSLGNPSFGYPAGTPSVDPLRQSAPLPGAPAQLLNQQAYAPQQFSPVMSTAQMYQYPPQFYSQTPQAPGQSAGGRRGRVSHSQAC</sequence>
<dbReference type="Gene3D" id="1.25.10.10">
    <property type="entry name" value="Leucine-rich Repeat Variant"/>
    <property type="match status" value="1"/>
</dbReference>
<feature type="repeat" description="Pumilio" evidence="6">
    <location>
        <begin position="682"/>
        <end position="718"/>
    </location>
</feature>
<dbReference type="InterPro" id="IPR001313">
    <property type="entry name" value="Pumilio_RNA-bd_rpt"/>
</dbReference>
<dbReference type="Pfam" id="PF00806">
    <property type="entry name" value="PUF"/>
    <property type="match status" value="3"/>
</dbReference>
<dbReference type="OrthoDB" id="2017782at2759"/>
<dbReference type="InterPro" id="IPR016024">
    <property type="entry name" value="ARM-type_fold"/>
</dbReference>
<evidence type="ECO:0000313" key="10">
    <source>
        <dbReference type="EMBL" id="EAW11217.1"/>
    </source>
</evidence>
<feature type="compositionally biased region" description="Polar residues" evidence="7">
    <location>
        <begin position="1165"/>
        <end position="1174"/>
    </location>
</feature>
<dbReference type="HOGENOM" id="CLU_005652_0_0_1"/>
<dbReference type="SUPFAM" id="SSF48371">
    <property type="entry name" value="ARM repeat"/>
    <property type="match status" value="1"/>
</dbReference>
<dbReference type="STRING" id="344612.A1CEB8"/>
<feature type="compositionally biased region" description="Polar residues" evidence="7">
    <location>
        <begin position="15"/>
        <end position="36"/>
    </location>
</feature>
<feature type="region of interest" description="Disordered" evidence="7">
    <location>
        <begin position="1"/>
        <end position="41"/>
    </location>
</feature>
<evidence type="ECO:0000256" key="2">
    <source>
        <dbReference type="ARBA" id="ARBA00022552"/>
    </source>
</evidence>
<feature type="domain" description="RRM" evidence="8">
    <location>
        <begin position="479"/>
        <end position="553"/>
    </location>
</feature>
<protein>
    <submittedName>
        <fullName evidence="10">RNA binding protein Jsn1, putative</fullName>
    </submittedName>
</protein>
<dbReference type="InterPro" id="IPR011989">
    <property type="entry name" value="ARM-like"/>
</dbReference>
<evidence type="ECO:0000256" key="6">
    <source>
        <dbReference type="PROSITE-ProRule" id="PRU00317"/>
    </source>
</evidence>
<keyword evidence="1" id="KW-0690">Ribosome biogenesis</keyword>
<feature type="region of interest" description="Disordered" evidence="7">
    <location>
        <begin position="556"/>
        <end position="599"/>
    </location>
</feature>
<dbReference type="PANTHER" id="PTHR47093">
    <property type="entry name" value="PROTEIN JSN1-RELATED"/>
    <property type="match status" value="1"/>
</dbReference>
<organism evidence="10 11">
    <name type="scientific">Aspergillus clavatus (strain ATCC 1007 / CBS 513.65 / DSM 816 / NCTC 3887 / NRRL 1 / QM 1276 / 107)</name>
    <dbReference type="NCBI Taxonomy" id="344612"/>
    <lineage>
        <taxon>Eukaryota</taxon>
        <taxon>Fungi</taxon>
        <taxon>Dikarya</taxon>
        <taxon>Ascomycota</taxon>
        <taxon>Pezizomycotina</taxon>
        <taxon>Eurotiomycetes</taxon>
        <taxon>Eurotiomycetidae</taxon>
        <taxon>Eurotiales</taxon>
        <taxon>Aspergillaceae</taxon>
        <taxon>Aspergillus</taxon>
        <taxon>Aspergillus subgen. Fumigati</taxon>
    </lineage>
</organism>
<keyword evidence="11" id="KW-1185">Reference proteome</keyword>
<evidence type="ECO:0000259" key="9">
    <source>
        <dbReference type="PROSITE" id="PS50303"/>
    </source>
</evidence>
<evidence type="ECO:0000256" key="3">
    <source>
        <dbReference type="ARBA" id="ARBA00022737"/>
    </source>
</evidence>
<feature type="region of interest" description="Disordered" evidence="7">
    <location>
        <begin position="239"/>
        <end position="263"/>
    </location>
</feature>
<feature type="region of interest" description="Disordered" evidence="7">
    <location>
        <begin position="972"/>
        <end position="1048"/>
    </location>
</feature>
<dbReference type="InterPro" id="IPR012677">
    <property type="entry name" value="Nucleotide-bd_a/b_plait_sf"/>
</dbReference>
<dbReference type="FunFam" id="1.25.10.10:FF:000167">
    <property type="entry name" value="RNA binding protein Jsn1"/>
    <property type="match status" value="1"/>
</dbReference>
<dbReference type="SMART" id="SM00360">
    <property type="entry name" value="RRM"/>
    <property type="match status" value="1"/>
</dbReference>
<keyword evidence="5" id="KW-0694">RNA-binding</keyword>
<dbReference type="PROSITE" id="PS50102">
    <property type="entry name" value="RRM"/>
    <property type="match status" value="1"/>
</dbReference>
<evidence type="ECO:0000256" key="7">
    <source>
        <dbReference type="SAM" id="MobiDB-lite"/>
    </source>
</evidence>
<dbReference type="SMART" id="SM00025">
    <property type="entry name" value="Pumilio"/>
    <property type="match status" value="6"/>
</dbReference>
<dbReference type="InterPro" id="IPR052645">
    <property type="entry name" value="Pumilio_domain_protein"/>
</dbReference>
<dbReference type="eggNOG" id="KOG4574">
    <property type="taxonomic scope" value="Eukaryota"/>
</dbReference>
<evidence type="ECO:0000313" key="11">
    <source>
        <dbReference type="Proteomes" id="UP000006701"/>
    </source>
</evidence>
<dbReference type="EMBL" id="DS027052">
    <property type="protein sequence ID" value="EAW11217.1"/>
    <property type="molecule type" value="Genomic_DNA"/>
</dbReference>
<dbReference type="GeneID" id="4705303"/>
<dbReference type="GO" id="GO:0000288">
    <property type="term" value="P:nuclear-transcribed mRNA catabolic process, deadenylation-dependent decay"/>
    <property type="evidence" value="ECO:0007669"/>
    <property type="project" value="TreeGrafter"/>
</dbReference>
<dbReference type="Gene3D" id="3.30.70.330">
    <property type="match status" value="1"/>
</dbReference>
<dbReference type="Proteomes" id="UP000006701">
    <property type="component" value="Unassembled WGS sequence"/>
</dbReference>
<dbReference type="PROSITE" id="PS50303">
    <property type="entry name" value="PUM_HD"/>
    <property type="match status" value="1"/>
</dbReference>
<feature type="domain" description="PUM-HD" evidence="9">
    <location>
        <begin position="618"/>
        <end position="973"/>
    </location>
</feature>
<comment type="function">
    <text evidence="4">RNA-binding nucleolar protein required for pre-rRNA processing. Involved in production of 18S rRNA and assembly of small ribosomal subunit.</text>
</comment>
<keyword evidence="3" id="KW-0677">Repeat</keyword>
<dbReference type="InterPro" id="IPR035979">
    <property type="entry name" value="RBD_domain_sf"/>
</dbReference>
<feature type="compositionally biased region" description="Low complexity" evidence="7">
    <location>
        <begin position="185"/>
        <end position="202"/>
    </location>
</feature>
<feature type="repeat" description="Pumilio" evidence="6">
    <location>
        <begin position="755"/>
        <end position="793"/>
    </location>
</feature>
<dbReference type="GO" id="GO:0006364">
    <property type="term" value="P:rRNA processing"/>
    <property type="evidence" value="ECO:0007669"/>
    <property type="project" value="UniProtKB-KW"/>
</dbReference>
<dbReference type="FunFam" id="3.30.70.330:FF:000339">
    <property type="entry name" value="RNA binding protein Jsn1"/>
    <property type="match status" value="1"/>
</dbReference>
<evidence type="ECO:0000259" key="8">
    <source>
        <dbReference type="PROSITE" id="PS50102"/>
    </source>
</evidence>
<feature type="compositionally biased region" description="Low complexity" evidence="7">
    <location>
        <begin position="163"/>
        <end position="178"/>
    </location>
</feature>
<dbReference type="VEuPathDB" id="FungiDB:ACLA_089090"/>
<reference evidence="10 11" key="1">
    <citation type="journal article" date="2008" name="PLoS Genet.">
        <title>Genomic islands in the pathogenic filamentous fungus Aspergillus fumigatus.</title>
        <authorList>
            <person name="Fedorova N.D."/>
            <person name="Khaldi N."/>
            <person name="Joardar V.S."/>
            <person name="Maiti R."/>
            <person name="Amedeo P."/>
            <person name="Anderson M.J."/>
            <person name="Crabtree J."/>
            <person name="Silva J.C."/>
            <person name="Badger J.H."/>
            <person name="Albarraq A."/>
            <person name="Angiuoli S."/>
            <person name="Bussey H."/>
            <person name="Bowyer P."/>
            <person name="Cotty P.J."/>
            <person name="Dyer P.S."/>
            <person name="Egan A."/>
            <person name="Galens K."/>
            <person name="Fraser-Liggett C.M."/>
            <person name="Haas B.J."/>
            <person name="Inman J.M."/>
            <person name="Kent R."/>
            <person name="Lemieux S."/>
            <person name="Malavazi I."/>
            <person name="Orvis J."/>
            <person name="Roemer T."/>
            <person name="Ronning C.M."/>
            <person name="Sundaram J.P."/>
            <person name="Sutton G."/>
            <person name="Turner G."/>
            <person name="Venter J.C."/>
            <person name="White O.R."/>
            <person name="Whitty B.R."/>
            <person name="Youngman P."/>
            <person name="Wolfe K.H."/>
            <person name="Goldman G.H."/>
            <person name="Wortman J.R."/>
            <person name="Jiang B."/>
            <person name="Denning D.W."/>
            <person name="Nierman W.C."/>
        </authorList>
    </citation>
    <scope>NUCLEOTIDE SEQUENCE [LARGE SCALE GENOMIC DNA]</scope>
    <source>
        <strain evidence="11">ATCC 1007 / CBS 513.65 / DSM 816 / NCTC 3887 / NRRL 1</strain>
    </source>
</reference>
<dbReference type="SUPFAM" id="SSF54928">
    <property type="entry name" value="RNA-binding domain, RBD"/>
    <property type="match status" value="1"/>
</dbReference>
<dbReference type="KEGG" id="act:ACLA_089090"/>
<dbReference type="AlphaFoldDB" id="A1CEB8"/>
<feature type="region of interest" description="Disordered" evidence="7">
    <location>
        <begin position="1164"/>
        <end position="1190"/>
    </location>
</feature>
<feature type="compositionally biased region" description="Low complexity" evidence="7">
    <location>
        <begin position="246"/>
        <end position="259"/>
    </location>
</feature>
<dbReference type="InterPro" id="IPR033133">
    <property type="entry name" value="PUM-HD"/>
</dbReference>
<feature type="region of interest" description="Disordered" evidence="7">
    <location>
        <begin position="87"/>
        <end position="205"/>
    </location>
</feature>